<feature type="transmembrane region" description="Helical" evidence="1">
    <location>
        <begin position="99"/>
        <end position="121"/>
    </location>
</feature>
<name>A0A1H8JK76_9BACL</name>
<keyword evidence="3" id="KW-1185">Reference proteome</keyword>
<accession>A0A1H8JK76</accession>
<reference evidence="2 3" key="1">
    <citation type="submission" date="2016-10" db="EMBL/GenBank/DDBJ databases">
        <authorList>
            <person name="de Groot N.N."/>
        </authorList>
    </citation>
    <scope>NUCLEOTIDE SEQUENCE [LARGE SCALE GENOMIC DNA]</scope>
    <source>
        <strain evidence="2 3">DSM 46701</strain>
    </source>
</reference>
<protein>
    <submittedName>
        <fullName evidence="2">Uncharacterized protein</fullName>
    </submittedName>
</protein>
<evidence type="ECO:0000256" key="1">
    <source>
        <dbReference type="SAM" id="Phobius"/>
    </source>
</evidence>
<feature type="transmembrane region" description="Helical" evidence="1">
    <location>
        <begin position="61"/>
        <end position="78"/>
    </location>
</feature>
<dbReference type="AlphaFoldDB" id="A0A1H8JK76"/>
<proteinExistence type="predicted"/>
<evidence type="ECO:0000313" key="3">
    <source>
        <dbReference type="Proteomes" id="UP000199695"/>
    </source>
</evidence>
<organism evidence="2 3">
    <name type="scientific">Lihuaxuella thermophila</name>
    <dbReference type="NCBI Taxonomy" id="1173111"/>
    <lineage>
        <taxon>Bacteria</taxon>
        <taxon>Bacillati</taxon>
        <taxon>Bacillota</taxon>
        <taxon>Bacilli</taxon>
        <taxon>Bacillales</taxon>
        <taxon>Thermoactinomycetaceae</taxon>
        <taxon>Lihuaxuella</taxon>
    </lineage>
</organism>
<dbReference type="EMBL" id="FOCQ01000028">
    <property type="protein sequence ID" value="SEN81163.1"/>
    <property type="molecule type" value="Genomic_DNA"/>
</dbReference>
<dbReference type="Proteomes" id="UP000199695">
    <property type="component" value="Unassembled WGS sequence"/>
</dbReference>
<evidence type="ECO:0000313" key="2">
    <source>
        <dbReference type="EMBL" id="SEN81163.1"/>
    </source>
</evidence>
<keyword evidence="1" id="KW-1133">Transmembrane helix</keyword>
<gene>
    <name evidence="2" type="ORF">SAMN05444955_1285</name>
</gene>
<dbReference type="STRING" id="1173111.SAMN05444955_1285"/>
<sequence>MSRLFKELRDRFGPEFKQGMRFVTIYLLLNLILQVLFFLILLHLLHEINLINSLMWIENNLTYISCAAFLVIIAKNFITKLDKKNKIPKKLEGTLFEKWILGPYDFISILFVCIFFLVLIWETLFTN</sequence>
<feature type="transmembrane region" description="Helical" evidence="1">
    <location>
        <begin position="21"/>
        <end position="41"/>
    </location>
</feature>
<dbReference type="RefSeq" id="WP_089973333.1">
    <property type="nucleotide sequence ID" value="NZ_FOCQ01000028.1"/>
</dbReference>
<keyword evidence="1" id="KW-0472">Membrane</keyword>
<keyword evidence="1" id="KW-0812">Transmembrane</keyword>